<dbReference type="OrthoDB" id="5985995at2759"/>
<dbReference type="CDD" id="cd09275">
    <property type="entry name" value="RNase_HI_RT_DIRS1"/>
    <property type="match status" value="1"/>
</dbReference>
<dbReference type="Proteomes" id="UP000225706">
    <property type="component" value="Unassembled WGS sequence"/>
</dbReference>
<dbReference type="PROSITE" id="PS50878">
    <property type="entry name" value="RT_POL"/>
    <property type="match status" value="1"/>
</dbReference>
<dbReference type="SUPFAM" id="SSF56672">
    <property type="entry name" value="DNA/RNA polymerases"/>
    <property type="match status" value="1"/>
</dbReference>
<dbReference type="Pfam" id="PF00078">
    <property type="entry name" value="RVT_1"/>
    <property type="match status" value="1"/>
</dbReference>
<sequence length="685" mass="77194">MNARLQALQDILIKGLIPLADMTGKVGESLDSGASMPTKETLWEALSNSLLLVAAANHSLNICRRDLFKTDLDDSYKTLCNNNHRIGSELFGDDLAERLKTVTESNKTANSSPDLSRLALISIKMDNIESCVHLMKPGCFMASIDLSDAYFSVPVDTSHQKYLKFLWKRKLYQFTCLAQGLARAPRLFNKLLKPVYAYLRLKGHVSSGYLNGSFLEGDTSEACSSNVQDTLTLLGDLGFCPNLDKSVVQRTQVLEHLGFILNSLDISVSITDRNFEHHYHIRVLSDNTTTVSYLRNMRESHSIPCNDIARDIWLWCKNRDIWITPAHIPGVENIEADSASRVFNDRTEWKLDQQVFSDIFSLFGEPDLDLFASRLNHQFTRYVSWIPDPNAVGIDAFTLDWGVQYNYVFPPFSLIPQVLQKVEEYQAEIIMVAPHWPTQSWFPKLTRFLVQSPVLLPNRPNIVHLPFDPGKEHPLGAKLLLMARHLSGKVSATKTFQRGLKSSFYILGGKEPRSSQRCQSFQLVDLTNMQQNADHYKFIIRDIVKQSAPGKKQPELILPAFPADCRVCVYSVLSEYIKRTAPLRGVESRLLIGFVKPYQVVSRDNISRWIKNVMIKSGIDVKVLKPHSTRAASTSKANVCQVSIDVILKAAPWKGDCTFRKFYNKPIDDNVSCFGQAVLGSSAAV</sequence>
<comment type="caution">
    <text evidence="2">The sequence shown here is derived from an EMBL/GenBank/DDBJ whole genome shotgun (WGS) entry which is preliminary data.</text>
</comment>
<name>A0A2B4RI37_STYPI</name>
<dbReference type="InterPro" id="IPR043502">
    <property type="entry name" value="DNA/RNA_pol_sf"/>
</dbReference>
<organism evidence="2 3">
    <name type="scientific">Stylophora pistillata</name>
    <name type="common">Smooth cauliflower coral</name>
    <dbReference type="NCBI Taxonomy" id="50429"/>
    <lineage>
        <taxon>Eukaryota</taxon>
        <taxon>Metazoa</taxon>
        <taxon>Cnidaria</taxon>
        <taxon>Anthozoa</taxon>
        <taxon>Hexacorallia</taxon>
        <taxon>Scleractinia</taxon>
        <taxon>Astrocoeniina</taxon>
        <taxon>Pocilloporidae</taxon>
        <taxon>Stylophora</taxon>
    </lineage>
</organism>
<feature type="domain" description="Reverse transcriptase" evidence="1">
    <location>
        <begin position="1"/>
        <end position="261"/>
    </location>
</feature>
<dbReference type="InterPro" id="IPR000477">
    <property type="entry name" value="RT_dom"/>
</dbReference>
<proteinExistence type="predicted"/>
<dbReference type="PANTHER" id="PTHR33050:SF7">
    <property type="entry name" value="RIBONUCLEASE H"/>
    <property type="match status" value="1"/>
</dbReference>
<reference evidence="3" key="1">
    <citation type="journal article" date="2017" name="bioRxiv">
        <title>Comparative analysis of the genomes of Stylophora pistillata and Acropora digitifera provides evidence for extensive differences between species of corals.</title>
        <authorList>
            <person name="Voolstra C.R."/>
            <person name="Li Y."/>
            <person name="Liew Y.J."/>
            <person name="Baumgarten S."/>
            <person name="Zoccola D."/>
            <person name="Flot J.-F."/>
            <person name="Tambutte S."/>
            <person name="Allemand D."/>
            <person name="Aranda M."/>
        </authorList>
    </citation>
    <scope>NUCLEOTIDE SEQUENCE [LARGE SCALE GENOMIC DNA]</scope>
</reference>
<dbReference type="AlphaFoldDB" id="A0A2B4RI37"/>
<protein>
    <recommendedName>
        <fullName evidence="1">Reverse transcriptase domain-containing protein</fullName>
    </recommendedName>
</protein>
<accession>A0A2B4RI37</accession>
<dbReference type="EMBL" id="LSMT01000514">
    <property type="protein sequence ID" value="PFX16846.1"/>
    <property type="molecule type" value="Genomic_DNA"/>
</dbReference>
<evidence type="ECO:0000313" key="3">
    <source>
        <dbReference type="Proteomes" id="UP000225706"/>
    </source>
</evidence>
<evidence type="ECO:0000259" key="1">
    <source>
        <dbReference type="PROSITE" id="PS50878"/>
    </source>
</evidence>
<gene>
    <name evidence="2" type="ORF">AWC38_SpisGene18861</name>
</gene>
<evidence type="ECO:0000313" key="2">
    <source>
        <dbReference type="EMBL" id="PFX16846.1"/>
    </source>
</evidence>
<dbReference type="Gene3D" id="3.30.70.270">
    <property type="match status" value="1"/>
</dbReference>
<keyword evidence="3" id="KW-1185">Reference proteome</keyword>
<dbReference type="InterPro" id="IPR043128">
    <property type="entry name" value="Rev_trsase/Diguanyl_cyclase"/>
</dbReference>
<dbReference type="InterPro" id="IPR052055">
    <property type="entry name" value="Hepadnavirus_pol/RT"/>
</dbReference>
<dbReference type="Gene3D" id="3.10.10.10">
    <property type="entry name" value="HIV Type 1 Reverse Transcriptase, subunit A, domain 1"/>
    <property type="match status" value="1"/>
</dbReference>
<dbReference type="PANTHER" id="PTHR33050">
    <property type="entry name" value="REVERSE TRANSCRIPTASE DOMAIN-CONTAINING PROTEIN"/>
    <property type="match status" value="1"/>
</dbReference>